<evidence type="ECO:0000256" key="1">
    <source>
        <dbReference type="ARBA" id="ARBA00004123"/>
    </source>
</evidence>
<dbReference type="GO" id="GO:0003677">
    <property type="term" value="F:DNA binding"/>
    <property type="evidence" value="ECO:0007669"/>
    <property type="project" value="UniProtKB-KW"/>
</dbReference>
<dbReference type="InterPro" id="IPR048988">
    <property type="entry name" value="STAT_linker"/>
</dbReference>
<comment type="subcellular location">
    <subcellularLocation>
        <location evidence="2 13">Cytoplasm</location>
    </subcellularLocation>
    <subcellularLocation>
        <location evidence="1 13">Nucleus</location>
    </subcellularLocation>
</comment>
<evidence type="ECO:0000256" key="14">
    <source>
        <dbReference type="SAM" id="Coils"/>
    </source>
</evidence>
<protein>
    <recommendedName>
        <fullName evidence="13">Signal transducer and activator of transcription</fullName>
    </recommendedName>
</protein>
<comment type="similarity">
    <text evidence="3 13">Belongs to the transcription factor STAT family.</text>
</comment>
<dbReference type="GO" id="GO:0005737">
    <property type="term" value="C:cytoplasm"/>
    <property type="evidence" value="ECO:0007669"/>
    <property type="project" value="UniProtKB-SubCell"/>
</dbReference>
<evidence type="ECO:0000256" key="8">
    <source>
        <dbReference type="ARBA" id="ARBA00023125"/>
    </source>
</evidence>
<evidence type="ECO:0000256" key="4">
    <source>
        <dbReference type="ARBA" id="ARBA00022490"/>
    </source>
</evidence>
<organism evidence="16 17">
    <name type="scientific">Syphacia muris</name>
    <dbReference type="NCBI Taxonomy" id="451379"/>
    <lineage>
        <taxon>Eukaryota</taxon>
        <taxon>Metazoa</taxon>
        <taxon>Ecdysozoa</taxon>
        <taxon>Nematoda</taxon>
        <taxon>Chromadorea</taxon>
        <taxon>Rhabditida</taxon>
        <taxon>Spirurina</taxon>
        <taxon>Oxyuridomorpha</taxon>
        <taxon>Oxyuroidea</taxon>
        <taxon>Oxyuridae</taxon>
        <taxon>Syphacia</taxon>
    </lineage>
</organism>
<accession>A0A158R3S0</accession>
<dbReference type="FunFam" id="1.10.238.10:FF:000493">
    <property type="entry name" value="Signal transducer and activator of transcription"/>
    <property type="match status" value="1"/>
</dbReference>
<evidence type="ECO:0000256" key="12">
    <source>
        <dbReference type="PROSITE-ProRule" id="PRU00191"/>
    </source>
</evidence>
<keyword evidence="16" id="KW-1185">Reference proteome</keyword>
<dbReference type="GO" id="GO:0003700">
    <property type="term" value="F:DNA-binding transcription factor activity"/>
    <property type="evidence" value="ECO:0007669"/>
    <property type="project" value="InterPro"/>
</dbReference>
<dbReference type="InterPro" id="IPR036860">
    <property type="entry name" value="SH2_dom_sf"/>
</dbReference>
<dbReference type="PROSITE" id="PS50001">
    <property type="entry name" value="SH2"/>
    <property type="match status" value="1"/>
</dbReference>
<dbReference type="FunFam" id="1.20.1050.20:FF:000007">
    <property type="entry name" value="Signal transducer and activator of transcription 1"/>
    <property type="match status" value="1"/>
</dbReference>
<dbReference type="InterPro" id="IPR001217">
    <property type="entry name" value="STAT"/>
</dbReference>
<dbReference type="CDD" id="cd09919">
    <property type="entry name" value="SH2_STAT_family"/>
    <property type="match status" value="1"/>
</dbReference>
<dbReference type="Proteomes" id="UP000046393">
    <property type="component" value="Unplaced"/>
</dbReference>
<dbReference type="Pfam" id="PF01017">
    <property type="entry name" value="STAT_alpha"/>
    <property type="match status" value="1"/>
</dbReference>
<dbReference type="GO" id="GO:0007165">
    <property type="term" value="P:signal transduction"/>
    <property type="evidence" value="ECO:0007669"/>
    <property type="project" value="InterPro"/>
</dbReference>
<dbReference type="Pfam" id="PF00017">
    <property type="entry name" value="SH2"/>
    <property type="match status" value="1"/>
</dbReference>
<dbReference type="WBParaSite" id="SMUV_0000010801-mRNA-1">
    <property type="protein sequence ID" value="SMUV_0000010801-mRNA-1"/>
    <property type="gene ID" value="SMUV_0000010801"/>
</dbReference>
<evidence type="ECO:0000256" key="5">
    <source>
        <dbReference type="ARBA" id="ARBA00022553"/>
    </source>
</evidence>
<evidence type="ECO:0000256" key="2">
    <source>
        <dbReference type="ARBA" id="ARBA00004496"/>
    </source>
</evidence>
<evidence type="ECO:0000259" key="15">
    <source>
        <dbReference type="PROSITE" id="PS50001"/>
    </source>
</evidence>
<sequence length="686" mass="77906">MLGYMNVKAGLCELANECKLLWEENKDMQGRFVNDLTELQRTQIAIHQLEIGNKVEKLSQARMAMEELQSRATKLYEKLTEKRCMLVDKLTDGVHNVAILQNQLISERLYDWKNRQKLSQVGVPFDDRDQLLDDIQADFELLAEQNWQLRAFASWQLDLLRRGPQLTDNIAQMHITRLSSILDNMTKLLCMLVPQSFVVAVQPESVLKTQHKFVSEVRLLIGDKLGIKQHLVNTNVTVKIIAEDEARMLSTAQISEKEIKSVGSISNDFEKLTMDEKHHMTAKFTNSKLTRIAHRKPPAKVVQTELKGSMNNIQTATDQRYALLFHISPFQLGNLGKFDVWTLSLPLMVTVHGSQDCDAQGSILWQRAFSNNRSAISSDIKAVSWSELANILRHKFTLYTGARRGISDSDLNYMAEKFMVTGTVDNKPITFQRFAKENLRDDVNFSFWEWLFAIMQLIKQKLLKFWDEGWLVGFISKQDASTQMVNAPHATFLLRFSDTQTGAVSIGFVCEDDGSKGIPFHLSPFSIKDLDQLSLAQRIASCPQLKEIRFLYPDIDKEEMLRHFDTEERQKSRSPTGYIQSEIVMVAKTNSSTYPVGESPSSISNNSKLDWSPTDGVHRSNSMDILGNEELISLLSNNNFDNSVEALLGPGFHPQLPTQPLQTCDLSFIDSAAESQFHVGADDMEE</sequence>
<evidence type="ECO:0000256" key="3">
    <source>
        <dbReference type="ARBA" id="ARBA00005586"/>
    </source>
</evidence>
<keyword evidence="8 13" id="KW-0238">DNA-binding</keyword>
<keyword evidence="9 13" id="KW-0010">Activator</keyword>
<evidence type="ECO:0000256" key="6">
    <source>
        <dbReference type="ARBA" id="ARBA00022999"/>
    </source>
</evidence>
<dbReference type="Pfam" id="PF02864">
    <property type="entry name" value="STAT_bind"/>
    <property type="match status" value="1"/>
</dbReference>
<dbReference type="Gene3D" id="1.10.238.10">
    <property type="entry name" value="EF-hand"/>
    <property type="match status" value="1"/>
</dbReference>
<dbReference type="InterPro" id="IPR013801">
    <property type="entry name" value="STAT_TF_DNA-bd"/>
</dbReference>
<keyword evidence="4 13" id="KW-0963">Cytoplasm</keyword>
<evidence type="ECO:0000256" key="11">
    <source>
        <dbReference type="ARBA" id="ARBA00023242"/>
    </source>
</evidence>
<dbReference type="Gene3D" id="2.60.40.630">
    <property type="entry name" value="STAT transcription factor, DNA-binding domain"/>
    <property type="match status" value="1"/>
</dbReference>
<dbReference type="SUPFAM" id="SSF49417">
    <property type="entry name" value="p53-like transcription factors"/>
    <property type="match status" value="1"/>
</dbReference>
<dbReference type="InterPro" id="IPR012345">
    <property type="entry name" value="STAT_TF_DNA-bd_N"/>
</dbReference>
<evidence type="ECO:0000313" key="16">
    <source>
        <dbReference type="Proteomes" id="UP000046393"/>
    </source>
</evidence>
<feature type="domain" description="SH2" evidence="15">
    <location>
        <begin position="470"/>
        <end position="576"/>
    </location>
</feature>
<dbReference type="InterPro" id="IPR000980">
    <property type="entry name" value="SH2"/>
</dbReference>
<keyword evidence="11 13" id="KW-0539">Nucleus</keyword>
<keyword evidence="7 13" id="KW-0805">Transcription regulation</keyword>
<dbReference type="PANTHER" id="PTHR11801">
    <property type="entry name" value="SIGNAL TRANSDUCER AND ACTIVATOR OF TRANSCRIPTION"/>
    <property type="match status" value="1"/>
</dbReference>
<dbReference type="CDD" id="cd14801">
    <property type="entry name" value="STAT_DBD"/>
    <property type="match status" value="1"/>
</dbReference>
<dbReference type="InterPro" id="IPR008967">
    <property type="entry name" value="p53-like_TF_DNA-bd_sf"/>
</dbReference>
<dbReference type="GO" id="GO:0005634">
    <property type="term" value="C:nucleus"/>
    <property type="evidence" value="ECO:0007669"/>
    <property type="project" value="UniProtKB-SubCell"/>
</dbReference>
<evidence type="ECO:0000256" key="9">
    <source>
        <dbReference type="ARBA" id="ARBA00023159"/>
    </source>
</evidence>
<reference evidence="17" key="1">
    <citation type="submission" date="2016-04" db="UniProtKB">
        <authorList>
            <consortium name="WormBaseParasite"/>
        </authorList>
    </citation>
    <scope>IDENTIFICATION</scope>
</reference>
<dbReference type="STRING" id="451379.A0A158R3S0"/>
<dbReference type="SUPFAM" id="SSF55550">
    <property type="entry name" value="SH2 domain"/>
    <property type="match status" value="1"/>
</dbReference>
<evidence type="ECO:0000256" key="13">
    <source>
        <dbReference type="RuleBase" id="RU046415"/>
    </source>
</evidence>
<keyword evidence="10 13" id="KW-0804">Transcription</keyword>
<evidence type="ECO:0000313" key="17">
    <source>
        <dbReference type="WBParaSite" id="SMUV_0000010801-mRNA-1"/>
    </source>
</evidence>
<name>A0A158R3S0_9BILA</name>
<dbReference type="Gene3D" id="3.30.505.10">
    <property type="entry name" value="SH2 domain"/>
    <property type="match status" value="1"/>
</dbReference>
<keyword evidence="6 12" id="KW-0727">SH2 domain</keyword>
<dbReference type="AlphaFoldDB" id="A0A158R3S0"/>
<dbReference type="Pfam" id="PF21354">
    <property type="entry name" value="STAT_linker"/>
    <property type="match status" value="1"/>
</dbReference>
<dbReference type="SUPFAM" id="SSF47655">
    <property type="entry name" value="STAT"/>
    <property type="match status" value="1"/>
</dbReference>
<proteinExistence type="inferred from homology"/>
<dbReference type="InterPro" id="IPR013800">
    <property type="entry name" value="STAT_TF_alpha"/>
</dbReference>
<evidence type="ECO:0000256" key="10">
    <source>
        <dbReference type="ARBA" id="ARBA00023163"/>
    </source>
</evidence>
<keyword evidence="14" id="KW-0175">Coiled coil</keyword>
<keyword evidence="5 13" id="KW-0597">Phosphoprotein</keyword>
<dbReference type="Gene3D" id="1.20.1050.20">
    <property type="entry name" value="STAT transcription factor, all-alpha domain"/>
    <property type="match status" value="1"/>
</dbReference>
<evidence type="ECO:0000256" key="7">
    <source>
        <dbReference type="ARBA" id="ARBA00023015"/>
    </source>
</evidence>
<dbReference type="InterPro" id="IPR015988">
    <property type="entry name" value="STAT_TF_CC"/>
</dbReference>
<feature type="coiled-coil region" evidence="14">
    <location>
        <begin position="51"/>
        <end position="78"/>
    </location>
</feature>